<proteinExistence type="predicted"/>
<dbReference type="InterPro" id="IPR050272">
    <property type="entry name" value="Isochorismatase-like_hydrls"/>
</dbReference>
<sequence length="219" mass="23889">MGGIPPIEPYPMPTQGELPANIADWTVAPDRAVLLVHDMQRYFVRPFPEQAAPGSDLVTNAVLLREQCAELGIPVAYTAQPGGMSEQERGLLKDFWGPGMQVSPEDRQVIDPLAPAPGDWVFTKWRYSAFFKSDLLERMRVQGRDQLIICGVYAHVGVLMTAVEAFTNDIQTFLAADAVADFSPAYHRLALDYAAERCAVVATTKTLLADLGPADGAGR</sequence>
<evidence type="ECO:0000259" key="2">
    <source>
        <dbReference type="Pfam" id="PF00857"/>
    </source>
</evidence>
<dbReference type="InterPro" id="IPR016291">
    <property type="entry name" value="Isochorismatase"/>
</dbReference>
<dbReference type="PIRSF" id="PIRSF001111">
    <property type="entry name" value="Isochorismatase"/>
    <property type="match status" value="1"/>
</dbReference>
<dbReference type="AlphaFoldDB" id="A0A918QT01"/>
<gene>
    <name evidence="3" type="primary">phzD1</name>
    <name evidence="3" type="ORF">GCM10010387_67700</name>
</gene>
<evidence type="ECO:0000256" key="1">
    <source>
        <dbReference type="ARBA" id="ARBA00022801"/>
    </source>
</evidence>
<dbReference type="Gene3D" id="3.40.50.850">
    <property type="entry name" value="Isochorismatase-like"/>
    <property type="match status" value="1"/>
</dbReference>
<feature type="domain" description="Isochorismatase-like" evidence="2">
    <location>
        <begin position="33"/>
        <end position="205"/>
    </location>
</feature>
<dbReference type="RefSeq" id="WP_190127160.1">
    <property type="nucleotide sequence ID" value="NZ_BMWG01000048.1"/>
</dbReference>
<comment type="caution">
    <text evidence="3">The sequence shown here is derived from an EMBL/GenBank/DDBJ whole genome shotgun (WGS) entry which is preliminary data.</text>
</comment>
<dbReference type="GO" id="GO:0008908">
    <property type="term" value="F:isochorismatase activity"/>
    <property type="evidence" value="ECO:0007669"/>
    <property type="project" value="InterPro"/>
</dbReference>
<dbReference type="PANTHER" id="PTHR43540">
    <property type="entry name" value="PEROXYUREIDOACRYLATE/UREIDOACRYLATE AMIDOHYDROLASE-RELATED"/>
    <property type="match status" value="1"/>
</dbReference>
<evidence type="ECO:0000313" key="3">
    <source>
        <dbReference type="EMBL" id="GGZ65140.1"/>
    </source>
</evidence>
<name>A0A918QT01_9ACTN</name>
<dbReference type="InterPro" id="IPR000868">
    <property type="entry name" value="Isochorismatase-like_dom"/>
</dbReference>
<keyword evidence="4" id="KW-1185">Reference proteome</keyword>
<organism evidence="3 4">
    <name type="scientific">Streptomyces inusitatus</name>
    <dbReference type="NCBI Taxonomy" id="68221"/>
    <lineage>
        <taxon>Bacteria</taxon>
        <taxon>Bacillati</taxon>
        <taxon>Actinomycetota</taxon>
        <taxon>Actinomycetes</taxon>
        <taxon>Kitasatosporales</taxon>
        <taxon>Streptomycetaceae</taxon>
        <taxon>Streptomyces</taxon>
    </lineage>
</organism>
<dbReference type="PRINTS" id="PR01398">
    <property type="entry name" value="ISCHRISMTASE"/>
</dbReference>
<keyword evidence="1" id="KW-0378">Hydrolase</keyword>
<protein>
    <submittedName>
        <fullName evidence="3">Phenazine biosynthesis protein PhzD</fullName>
    </submittedName>
</protein>
<reference evidence="3" key="1">
    <citation type="journal article" date="2014" name="Int. J. Syst. Evol. Microbiol.">
        <title>Complete genome sequence of Corynebacterium casei LMG S-19264T (=DSM 44701T), isolated from a smear-ripened cheese.</title>
        <authorList>
            <consortium name="US DOE Joint Genome Institute (JGI-PGF)"/>
            <person name="Walter F."/>
            <person name="Albersmeier A."/>
            <person name="Kalinowski J."/>
            <person name="Ruckert C."/>
        </authorList>
    </citation>
    <scope>NUCLEOTIDE SEQUENCE</scope>
    <source>
        <strain evidence="3">JCM 4988</strain>
    </source>
</reference>
<dbReference type="EMBL" id="BMWG01000048">
    <property type="protein sequence ID" value="GGZ65140.1"/>
    <property type="molecule type" value="Genomic_DNA"/>
</dbReference>
<reference evidence="3" key="2">
    <citation type="submission" date="2020-09" db="EMBL/GenBank/DDBJ databases">
        <authorList>
            <person name="Sun Q."/>
            <person name="Ohkuma M."/>
        </authorList>
    </citation>
    <scope>NUCLEOTIDE SEQUENCE</scope>
    <source>
        <strain evidence="3">JCM 4988</strain>
    </source>
</reference>
<dbReference type="InterPro" id="IPR036380">
    <property type="entry name" value="Isochorismatase-like_sf"/>
</dbReference>
<dbReference type="PANTHER" id="PTHR43540:SF3">
    <property type="entry name" value="ENTEROBACTIN SYNTHASE COMPONENT B"/>
    <property type="match status" value="1"/>
</dbReference>
<accession>A0A918QT01</accession>
<evidence type="ECO:0000313" key="4">
    <source>
        <dbReference type="Proteomes" id="UP000630936"/>
    </source>
</evidence>
<dbReference type="Pfam" id="PF00857">
    <property type="entry name" value="Isochorismatase"/>
    <property type="match status" value="1"/>
</dbReference>
<dbReference type="Proteomes" id="UP000630936">
    <property type="component" value="Unassembled WGS sequence"/>
</dbReference>
<dbReference type="SUPFAM" id="SSF52499">
    <property type="entry name" value="Isochorismatase-like hydrolases"/>
    <property type="match status" value="1"/>
</dbReference>